<dbReference type="AlphaFoldDB" id="A0A1M5PQA3"/>
<evidence type="ECO:0000313" key="1">
    <source>
        <dbReference type="EMBL" id="SHH03850.1"/>
    </source>
</evidence>
<keyword evidence="2" id="KW-1185">Reference proteome</keyword>
<dbReference type="STRING" id="1122133.SAMN02745157_0207"/>
<proteinExistence type="predicted"/>
<evidence type="ECO:0000313" key="2">
    <source>
        <dbReference type="Proteomes" id="UP000184485"/>
    </source>
</evidence>
<sequence>MSADAADCARQLWINVIALAIDDATLTAAAQNNKDLVRYQARSWLTKPSADFNEVCHLAGLDPKAVREGAVRCIQAYDANPERAECSYEFEGERHTIAEWSERLGLDRSVLRGRLKSGWPVGEALTAPYGFRAPRKRKRAA</sequence>
<dbReference type="EMBL" id="FQUP01000012">
    <property type="protein sequence ID" value="SHH03850.1"/>
    <property type="molecule type" value="Genomic_DNA"/>
</dbReference>
<reference evidence="1 2" key="1">
    <citation type="submission" date="2016-11" db="EMBL/GenBank/DDBJ databases">
        <authorList>
            <person name="Jaros S."/>
            <person name="Januszkiewicz K."/>
            <person name="Wedrychowicz H."/>
        </authorList>
    </citation>
    <scope>NUCLEOTIDE SEQUENCE [LARGE SCALE GENOMIC DNA]</scope>
    <source>
        <strain evidence="1 2">DSM 19436</strain>
    </source>
</reference>
<protein>
    <submittedName>
        <fullName evidence="1">Uncharacterized protein</fullName>
    </submittedName>
</protein>
<accession>A0A1M5PQA3</accession>
<organism evidence="1 2">
    <name type="scientific">Kaistia soli DSM 19436</name>
    <dbReference type="NCBI Taxonomy" id="1122133"/>
    <lineage>
        <taxon>Bacteria</taxon>
        <taxon>Pseudomonadati</taxon>
        <taxon>Pseudomonadota</taxon>
        <taxon>Alphaproteobacteria</taxon>
        <taxon>Hyphomicrobiales</taxon>
        <taxon>Kaistiaceae</taxon>
        <taxon>Kaistia</taxon>
    </lineage>
</organism>
<dbReference type="Proteomes" id="UP000184485">
    <property type="component" value="Unassembled WGS sequence"/>
</dbReference>
<gene>
    <name evidence="1" type="ORF">SAMN02745157_0207</name>
</gene>
<dbReference type="OrthoDB" id="8410973at2"/>
<dbReference type="RefSeq" id="WP_073058707.1">
    <property type="nucleotide sequence ID" value="NZ_FQUP01000012.1"/>
</dbReference>
<name>A0A1M5PQA3_9HYPH</name>